<comment type="similarity">
    <text evidence="1">Belongs to the ABC transporter superfamily.</text>
</comment>
<dbReference type="InterPro" id="IPR003593">
    <property type="entry name" value="AAA+_ATPase"/>
</dbReference>
<organism evidence="6 7">
    <name type="scientific">Slackia isoflavoniconvertens</name>
    <dbReference type="NCBI Taxonomy" id="572010"/>
    <lineage>
        <taxon>Bacteria</taxon>
        <taxon>Bacillati</taxon>
        <taxon>Actinomycetota</taxon>
        <taxon>Coriobacteriia</taxon>
        <taxon>Eggerthellales</taxon>
        <taxon>Eggerthellaceae</taxon>
        <taxon>Slackia</taxon>
    </lineage>
</organism>
<evidence type="ECO:0000256" key="2">
    <source>
        <dbReference type="ARBA" id="ARBA00022448"/>
    </source>
</evidence>
<sequence>MTTQETPLFKIHDATVRRKEKVILHVDNFELAEGENIALLGPNGAGKSTFIQLLTREVLPLHRDVPTVIFRGQERPSLADIKACFGVVSNTMHDQVRVHLPARDIVCGGLFGTLGIPRHVHATEADFKKAEEQLERLGIGELANRDIMTMSTGQVRRVLVARELIHDPQALIFDEPCTGLDPEGMYQLRGVMRQLASEGRSVILVTHYPEDIIPAIDRVLLIKDAAIYADGKKEELLTGDCMTELFGVPLAVESNHGWYSLREEFDEGE</sequence>
<dbReference type="InterPro" id="IPR003439">
    <property type="entry name" value="ABC_transporter-like_ATP-bd"/>
</dbReference>
<dbReference type="SMART" id="SM00382">
    <property type="entry name" value="AAA"/>
    <property type="match status" value="1"/>
</dbReference>
<evidence type="ECO:0000256" key="4">
    <source>
        <dbReference type="ARBA" id="ARBA00022840"/>
    </source>
</evidence>
<keyword evidence="3" id="KW-0547">Nucleotide-binding</keyword>
<dbReference type="InterPro" id="IPR050153">
    <property type="entry name" value="Metal_Ion_Import_ABC"/>
</dbReference>
<evidence type="ECO:0000313" key="6">
    <source>
        <dbReference type="EMBL" id="RDB58394.1"/>
    </source>
</evidence>
<dbReference type="PROSITE" id="PS50893">
    <property type="entry name" value="ABC_TRANSPORTER_2"/>
    <property type="match status" value="1"/>
</dbReference>
<name>A0A369LGS6_9ACTN</name>
<reference evidence="6 7" key="1">
    <citation type="journal article" date="2018" name="Elife">
        <title>Discovery and characterization of a prevalent human gut bacterial enzyme sufficient for the inactivation of a family of plant toxins.</title>
        <authorList>
            <person name="Koppel N."/>
            <person name="Bisanz J.E."/>
            <person name="Pandelia M.E."/>
            <person name="Turnbaugh P.J."/>
            <person name="Balskus E.P."/>
        </authorList>
    </citation>
    <scope>NUCLEOTIDE SEQUENCE [LARGE SCALE GENOMIC DNA]</scope>
    <source>
        <strain evidence="6 7">OB21 GAM31</strain>
    </source>
</reference>
<evidence type="ECO:0000259" key="5">
    <source>
        <dbReference type="PROSITE" id="PS50893"/>
    </source>
</evidence>
<proteinExistence type="inferred from homology"/>
<dbReference type="GO" id="GO:0016887">
    <property type="term" value="F:ATP hydrolysis activity"/>
    <property type="evidence" value="ECO:0007669"/>
    <property type="project" value="InterPro"/>
</dbReference>
<comment type="caution">
    <text evidence="6">The sequence shown here is derived from an EMBL/GenBank/DDBJ whole genome shotgun (WGS) entry which is preliminary data.</text>
</comment>
<dbReference type="EMBL" id="PPTO01000008">
    <property type="protein sequence ID" value="RDB58394.1"/>
    <property type="molecule type" value="Genomic_DNA"/>
</dbReference>
<dbReference type="SUPFAM" id="SSF52540">
    <property type="entry name" value="P-loop containing nucleoside triphosphate hydrolases"/>
    <property type="match status" value="1"/>
</dbReference>
<evidence type="ECO:0000256" key="1">
    <source>
        <dbReference type="ARBA" id="ARBA00005417"/>
    </source>
</evidence>
<dbReference type="Proteomes" id="UP000253975">
    <property type="component" value="Unassembled WGS sequence"/>
</dbReference>
<dbReference type="GO" id="GO:0005524">
    <property type="term" value="F:ATP binding"/>
    <property type="evidence" value="ECO:0007669"/>
    <property type="project" value="UniProtKB-KW"/>
</dbReference>
<dbReference type="PANTHER" id="PTHR42734:SF17">
    <property type="entry name" value="METAL TRANSPORT SYSTEM ATP-BINDING PROTEIN TM_0124-RELATED"/>
    <property type="match status" value="1"/>
</dbReference>
<dbReference type="PANTHER" id="PTHR42734">
    <property type="entry name" value="METAL TRANSPORT SYSTEM ATP-BINDING PROTEIN TM_0124-RELATED"/>
    <property type="match status" value="1"/>
</dbReference>
<keyword evidence="4" id="KW-0067">ATP-binding</keyword>
<dbReference type="Pfam" id="PF00005">
    <property type="entry name" value="ABC_tran"/>
    <property type="match status" value="1"/>
</dbReference>
<dbReference type="InterPro" id="IPR027417">
    <property type="entry name" value="P-loop_NTPase"/>
</dbReference>
<evidence type="ECO:0000256" key="3">
    <source>
        <dbReference type="ARBA" id="ARBA00022741"/>
    </source>
</evidence>
<dbReference type="AlphaFoldDB" id="A0A369LGS6"/>
<evidence type="ECO:0000313" key="7">
    <source>
        <dbReference type="Proteomes" id="UP000253975"/>
    </source>
</evidence>
<accession>A0A369LGS6</accession>
<gene>
    <name evidence="6" type="ORF">C1881_05695</name>
</gene>
<protein>
    <submittedName>
        <fullName evidence="6">ABC transporter</fullName>
    </submittedName>
</protein>
<feature type="domain" description="ABC transporter" evidence="5">
    <location>
        <begin position="9"/>
        <end position="249"/>
    </location>
</feature>
<dbReference type="Gene3D" id="3.40.50.300">
    <property type="entry name" value="P-loop containing nucleotide triphosphate hydrolases"/>
    <property type="match status" value="1"/>
</dbReference>
<keyword evidence="2" id="KW-0813">Transport</keyword>